<dbReference type="Proteomes" id="UP001380365">
    <property type="component" value="Unassembled WGS sequence"/>
</dbReference>
<proteinExistence type="predicted"/>
<organism evidence="2 3">
    <name type="scientific">Sphingomonas molluscorum</name>
    <dbReference type="NCBI Taxonomy" id="418184"/>
    <lineage>
        <taxon>Bacteria</taxon>
        <taxon>Pseudomonadati</taxon>
        <taxon>Pseudomonadota</taxon>
        <taxon>Alphaproteobacteria</taxon>
        <taxon>Sphingomonadales</taxon>
        <taxon>Sphingomonadaceae</taxon>
        <taxon>Sphingomonas</taxon>
    </lineage>
</organism>
<comment type="caution">
    <text evidence="2">The sequence shown here is derived from an EMBL/GenBank/DDBJ whole genome shotgun (WGS) entry which is preliminary data.</text>
</comment>
<evidence type="ECO:0000313" key="3">
    <source>
        <dbReference type="Proteomes" id="UP001380365"/>
    </source>
</evidence>
<dbReference type="RefSeq" id="WP_132882355.1">
    <property type="nucleotide sequence ID" value="NZ_JBBGZA010000001.1"/>
</dbReference>
<keyword evidence="3" id="KW-1185">Reference proteome</keyword>
<evidence type="ECO:0000256" key="1">
    <source>
        <dbReference type="SAM" id="SignalP"/>
    </source>
</evidence>
<name>A0ABU8Q233_9SPHN</name>
<evidence type="ECO:0000313" key="2">
    <source>
        <dbReference type="EMBL" id="MEJ5093791.1"/>
    </source>
</evidence>
<accession>A0ABU8Q233</accession>
<feature type="chain" id="PRO_5046473681" evidence="1">
    <location>
        <begin position="22"/>
        <end position="160"/>
    </location>
</feature>
<keyword evidence="1" id="KW-0732">Signal</keyword>
<dbReference type="EMBL" id="JBBGZA010000001">
    <property type="protein sequence ID" value="MEJ5093791.1"/>
    <property type="molecule type" value="Genomic_DNA"/>
</dbReference>
<reference evidence="2 3" key="1">
    <citation type="submission" date="2023-12" db="EMBL/GenBank/DDBJ databases">
        <title>Gut-associated functions are favored during microbiome assembly across C. elegans life.</title>
        <authorList>
            <person name="Zimmermann J."/>
        </authorList>
    </citation>
    <scope>NUCLEOTIDE SEQUENCE [LARGE SCALE GENOMIC DNA]</scope>
    <source>
        <strain evidence="2 3">JUb134</strain>
    </source>
</reference>
<feature type="signal peptide" evidence="1">
    <location>
        <begin position="1"/>
        <end position="21"/>
    </location>
</feature>
<gene>
    <name evidence="2" type="ORF">WH159_04490</name>
</gene>
<sequence length="160" mass="16168">MPDLGSLAALTLALAPQLPAAAPGTVDTFPAGVRACLQATIPSGIDEAQLKAAGWNAYDIDGDGPPLRIYARGRGPILMTGTGAAAKESGCHVLASRGSTDSLAATVDGITKELGARPTESGSEATLWIVGDKGVMLAGEEDTKRTGVRATIVPIAEGMK</sequence>
<protein>
    <submittedName>
        <fullName evidence="2">Uncharacterized protein</fullName>
    </submittedName>
</protein>